<evidence type="ECO:0000313" key="3">
    <source>
        <dbReference type="Proteomes" id="UP000824166"/>
    </source>
</evidence>
<evidence type="ECO:0000313" key="2">
    <source>
        <dbReference type="EMBL" id="MBU8867385.1"/>
    </source>
</evidence>
<feature type="domain" description="SMODS-associated and fused to various effectors" evidence="1">
    <location>
        <begin position="192"/>
        <end position="384"/>
    </location>
</feature>
<dbReference type="RefSeq" id="WP_216925514.1">
    <property type="nucleotide sequence ID" value="NZ_JAHOPC010000008.1"/>
</dbReference>
<dbReference type="Proteomes" id="UP000824166">
    <property type="component" value="Unassembled WGS sequence"/>
</dbReference>
<gene>
    <name evidence="2" type="ORF">KSW38_13925</name>
</gene>
<comment type="caution">
    <text evidence="2">The sequence shown here is derived from an EMBL/GenBank/DDBJ whole genome shotgun (WGS) entry which is preliminary data.</text>
</comment>
<reference evidence="2 3" key="1">
    <citation type="submission" date="2021-06" db="EMBL/GenBank/DDBJ databases">
        <authorList>
            <person name="Jeong J.W."/>
        </authorList>
    </citation>
    <scope>NUCLEOTIDE SEQUENCE [LARGE SCALE GENOMIC DNA]</scope>
    <source>
        <strain evidence="2 3">MMS21-TAE1-1</strain>
    </source>
</reference>
<protein>
    <submittedName>
        <fullName evidence="2">SAVED domain-containing protein</fullName>
    </submittedName>
</protein>
<name>A0ABS6I7H2_9MICC</name>
<accession>A0ABS6I7H2</accession>
<evidence type="ECO:0000259" key="1">
    <source>
        <dbReference type="Pfam" id="PF18145"/>
    </source>
</evidence>
<proteinExistence type="predicted"/>
<dbReference type="NCBIfam" id="NF033611">
    <property type="entry name" value="SAVED"/>
    <property type="match status" value="1"/>
</dbReference>
<keyword evidence="3" id="KW-1185">Reference proteome</keyword>
<sequence>MAERKIPDPERLKLWVRSGGRCQICRRHLLEGQLGYRELTFGQAAHIVGQKASAKSPRGLGEVLTDEERDNADNLMLICDDEHSEIDKWGSRDAFTVPFLRELKRKHEDQVFLATSFGEYNRTTPIRMVGWLRGSPAEVGRDAVATAVMANAGRMPRFDLSTRNMVEIDLRGLPGEDGPSPEYYAAACQVIDRAVKTKVAEAVASDEIIHLSVFAFARLPLLVYLGAQLDDQVPVDVYQKHRTTGDWKWPAPDGTVTFTFSVPDLEPASSEATLVINVSGTIHQDELPPRVRHLPVIELSVDQLAHPDVLAGPRELDAFSDACRRMLAEMEGRGHKHVRRLHVFAAMPLSSAVEFGRVLSRDVYPSIQLYDRTPSGDYVPAIQVGK</sequence>
<dbReference type="InterPro" id="IPR040836">
    <property type="entry name" value="SAVED"/>
</dbReference>
<organism evidence="2 3">
    <name type="scientific">Paenarthrobacter aromaticivorans</name>
    <dbReference type="NCBI Taxonomy" id="2849150"/>
    <lineage>
        <taxon>Bacteria</taxon>
        <taxon>Bacillati</taxon>
        <taxon>Actinomycetota</taxon>
        <taxon>Actinomycetes</taxon>
        <taxon>Micrococcales</taxon>
        <taxon>Micrococcaceae</taxon>
        <taxon>Paenarthrobacter</taxon>
    </lineage>
</organism>
<dbReference type="EMBL" id="JAHOPC010000008">
    <property type="protein sequence ID" value="MBU8867385.1"/>
    <property type="molecule type" value="Genomic_DNA"/>
</dbReference>
<dbReference type="Pfam" id="PF18145">
    <property type="entry name" value="SAVED"/>
    <property type="match status" value="1"/>
</dbReference>